<reference evidence="2" key="1">
    <citation type="journal article" date="2023" name="Mol. Phylogenet. Evol.">
        <title>Genome-scale phylogeny and comparative genomics of the fungal order Sordariales.</title>
        <authorList>
            <person name="Hensen N."/>
            <person name="Bonometti L."/>
            <person name="Westerberg I."/>
            <person name="Brannstrom I.O."/>
            <person name="Guillou S."/>
            <person name="Cros-Aarteil S."/>
            <person name="Calhoun S."/>
            <person name="Haridas S."/>
            <person name="Kuo A."/>
            <person name="Mondo S."/>
            <person name="Pangilinan J."/>
            <person name="Riley R."/>
            <person name="LaButti K."/>
            <person name="Andreopoulos B."/>
            <person name="Lipzen A."/>
            <person name="Chen C."/>
            <person name="Yan M."/>
            <person name="Daum C."/>
            <person name="Ng V."/>
            <person name="Clum A."/>
            <person name="Steindorff A."/>
            <person name="Ohm R.A."/>
            <person name="Martin F."/>
            <person name="Silar P."/>
            <person name="Natvig D.O."/>
            <person name="Lalanne C."/>
            <person name="Gautier V."/>
            <person name="Ament-Velasquez S.L."/>
            <person name="Kruys A."/>
            <person name="Hutchinson M.I."/>
            <person name="Powell A.J."/>
            <person name="Barry K."/>
            <person name="Miller A.N."/>
            <person name="Grigoriev I.V."/>
            <person name="Debuchy R."/>
            <person name="Gladieux P."/>
            <person name="Hiltunen Thoren M."/>
            <person name="Johannesson H."/>
        </authorList>
    </citation>
    <scope>NUCLEOTIDE SEQUENCE</scope>
    <source>
        <strain evidence="2">CBS 123565</strain>
    </source>
</reference>
<proteinExistence type="predicted"/>
<evidence type="ECO:0000256" key="1">
    <source>
        <dbReference type="SAM" id="Phobius"/>
    </source>
</evidence>
<protein>
    <submittedName>
        <fullName evidence="2">Uncharacterized protein</fullName>
    </submittedName>
</protein>
<comment type="caution">
    <text evidence="2">The sequence shown here is derived from an EMBL/GenBank/DDBJ whole genome shotgun (WGS) entry which is preliminary data.</text>
</comment>
<sequence length="118" mass="13835">MDRGSGQAGYRHPVRTNTQSLWFAMRSIRLAWQYMRLLLARGRTLGWRRKSSRATRLWETLLRSASKEAFSSTVHSACRWRVLLRHFRMVTTEFSLALALVYSQVLVLCARKGRMTMQ</sequence>
<gene>
    <name evidence="2" type="ORF">BT67DRAFT_445817</name>
</gene>
<keyword evidence="1" id="KW-0812">Transmembrane</keyword>
<keyword evidence="1" id="KW-1133">Transmembrane helix</keyword>
<dbReference type="Proteomes" id="UP001304895">
    <property type="component" value="Unassembled WGS sequence"/>
</dbReference>
<organism evidence="2 3">
    <name type="scientific">Trichocladium antarcticum</name>
    <dbReference type="NCBI Taxonomy" id="1450529"/>
    <lineage>
        <taxon>Eukaryota</taxon>
        <taxon>Fungi</taxon>
        <taxon>Dikarya</taxon>
        <taxon>Ascomycota</taxon>
        <taxon>Pezizomycotina</taxon>
        <taxon>Sordariomycetes</taxon>
        <taxon>Sordariomycetidae</taxon>
        <taxon>Sordariales</taxon>
        <taxon>Chaetomiaceae</taxon>
        <taxon>Trichocladium</taxon>
    </lineage>
</organism>
<keyword evidence="3" id="KW-1185">Reference proteome</keyword>
<keyword evidence="1" id="KW-0472">Membrane</keyword>
<accession>A0AAN6UD16</accession>
<feature type="transmembrane region" description="Helical" evidence="1">
    <location>
        <begin position="89"/>
        <end position="110"/>
    </location>
</feature>
<dbReference type="EMBL" id="MU853438">
    <property type="protein sequence ID" value="KAK4130331.1"/>
    <property type="molecule type" value="Genomic_DNA"/>
</dbReference>
<name>A0AAN6UD16_9PEZI</name>
<evidence type="ECO:0000313" key="2">
    <source>
        <dbReference type="EMBL" id="KAK4130331.1"/>
    </source>
</evidence>
<reference evidence="2" key="2">
    <citation type="submission" date="2023-05" db="EMBL/GenBank/DDBJ databases">
        <authorList>
            <consortium name="Lawrence Berkeley National Laboratory"/>
            <person name="Steindorff A."/>
            <person name="Hensen N."/>
            <person name="Bonometti L."/>
            <person name="Westerberg I."/>
            <person name="Brannstrom I.O."/>
            <person name="Guillou S."/>
            <person name="Cros-Aarteil S."/>
            <person name="Calhoun S."/>
            <person name="Haridas S."/>
            <person name="Kuo A."/>
            <person name="Mondo S."/>
            <person name="Pangilinan J."/>
            <person name="Riley R."/>
            <person name="Labutti K."/>
            <person name="Andreopoulos B."/>
            <person name="Lipzen A."/>
            <person name="Chen C."/>
            <person name="Yanf M."/>
            <person name="Daum C."/>
            <person name="Ng V."/>
            <person name="Clum A."/>
            <person name="Ohm R."/>
            <person name="Martin F."/>
            <person name="Silar P."/>
            <person name="Natvig D."/>
            <person name="Lalanne C."/>
            <person name="Gautier V."/>
            <person name="Ament-Velasquez S.L."/>
            <person name="Kruys A."/>
            <person name="Hutchinson M.I."/>
            <person name="Powell A.J."/>
            <person name="Barry K."/>
            <person name="Miller A.N."/>
            <person name="Grigoriev I.V."/>
            <person name="Debuchy R."/>
            <person name="Gladieux P."/>
            <person name="Thoren M.H."/>
            <person name="Johannesson H."/>
        </authorList>
    </citation>
    <scope>NUCLEOTIDE SEQUENCE</scope>
    <source>
        <strain evidence="2">CBS 123565</strain>
    </source>
</reference>
<evidence type="ECO:0000313" key="3">
    <source>
        <dbReference type="Proteomes" id="UP001304895"/>
    </source>
</evidence>
<dbReference type="AlphaFoldDB" id="A0AAN6UD16"/>